<dbReference type="AlphaFoldDB" id="A0A5R9BXW5"/>
<dbReference type="RefSeq" id="WP_138473831.1">
    <property type="nucleotide sequence ID" value="NZ_VBTH01000002.1"/>
</dbReference>
<reference evidence="2 3" key="1">
    <citation type="submission" date="2019-05" db="EMBL/GenBank/DDBJ databases">
        <title>The metagenome of a microbial culture collection derived from dairy environment covers the genomic content of the human microbiome.</title>
        <authorList>
            <person name="Roder T."/>
            <person name="Wuthrich D."/>
            <person name="Sattari Z."/>
            <person name="Von Ah U."/>
            <person name="Bar C."/>
            <person name="Ronchi F."/>
            <person name="Macpherson A.J."/>
            <person name="Ganal-Vonarburg S.C."/>
            <person name="Bruggmann R."/>
            <person name="Vergeres G."/>
        </authorList>
    </citation>
    <scope>NUCLEOTIDE SEQUENCE [LARGE SCALE GENOMIC DNA]</scope>
    <source>
        <strain evidence="2 3">FAM 18815</strain>
    </source>
</reference>
<dbReference type="EMBL" id="VBTH01000002">
    <property type="protein sequence ID" value="TLQ05487.1"/>
    <property type="molecule type" value="Genomic_DNA"/>
</dbReference>
<dbReference type="Proteomes" id="UP000305541">
    <property type="component" value="Unassembled WGS sequence"/>
</dbReference>
<name>A0A5R9BXW5_9LACO</name>
<evidence type="ECO:0000313" key="3">
    <source>
        <dbReference type="Proteomes" id="UP000305541"/>
    </source>
</evidence>
<evidence type="ECO:0000256" key="1">
    <source>
        <dbReference type="SAM" id="Coils"/>
    </source>
</evidence>
<organism evidence="2 3">
    <name type="scientific">Pediococcus stilesii</name>
    <dbReference type="NCBI Taxonomy" id="331679"/>
    <lineage>
        <taxon>Bacteria</taxon>
        <taxon>Bacillati</taxon>
        <taxon>Bacillota</taxon>
        <taxon>Bacilli</taxon>
        <taxon>Lactobacillales</taxon>
        <taxon>Lactobacillaceae</taxon>
        <taxon>Pediococcus</taxon>
    </lineage>
</organism>
<evidence type="ECO:0000313" key="2">
    <source>
        <dbReference type="EMBL" id="TLQ05487.1"/>
    </source>
</evidence>
<comment type="caution">
    <text evidence="2">The sequence shown here is derived from an EMBL/GenBank/DDBJ whole genome shotgun (WGS) entry which is preliminary data.</text>
</comment>
<protein>
    <submittedName>
        <fullName evidence="2">Uncharacterized protein</fullName>
    </submittedName>
</protein>
<sequence length="74" mass="8664">MGKYLVTGDLKIDLDDKHREQIIGNFTKIDKYMDEHQGGYTDEMSALKAEMNEELRKFKEDMQKEIRAIIAPND</sequence>
<accession>A0A5R9BXW5</accession>
<feature type="coiled-coil region" evidence="1">
    <location>
        <begin position="41"/>
        <end position="68"/>
    </location>
</feature>
<gene>
    <name evidence="2" type="ORF">FEZ51_02190</name>
</gene>
<keyword evidence="1" id="KW-0175">Coiled coil</keyword>
<proteinExistence type="predicted"/>